<dbReference type="Gene3D" id="1.10.150.240">
    <property type="entry name" value="Putative phosphatase, domain 2"/>
    <property type="match status" value="1"/>
</dbReference>
<evidence type="ECO:0000313" key="1">
    <source>
        <dbReference type="EMBL" id="GFJ85319.1"/>
    </source>
</evidence>
<gene>
    <name evidence="1" type="ORF">Phou_094990</name>
</gene>
<protein>
    <submittedName>
        <fullName evidence="1">Haloacid dehalogenase</fullName>
    </submittedName>
</protein>
<name>A0A6V8KSN8_9ACTN</name>
<dbReference type="GO" id="GO:0006281">
    <property type="term" value="P:DNA repair"/>
    <property type="evidence" value="ECO:0007669"/>
    <property type="project" value="TreeGrafter"/>
</dbReference>
<dbReference type="InterPro" id="IPR050155">
    <property type="entry name" value="HAD-like_hydrolase_sf"/>
</dbReference>
<accession>A0A6V8KSN8</accession>
<reference evidence="1 2" key="2">
    <citation type="submission" date="2020-03" db="EMBL/GenBank/DDBJ databases">
        <authorList>
            <person name="Ichikawa N."/>
            <person name="Kimura A."/>
            <person name="Kitahashi Y."/>
            <person name="Uohara A."/>
        </authorList>
    </citation>
    <scope>NUCLEOTIDE SEQUENCE [LARGE SCALE GENOMIC DNA]</scope>
    <source>
        <strain evidence="1 2">NBRC 108639</strain>
    </source>
</reference>
<dbReference type="InterPro" id="IPR023214">
    <property type="entry name" value="HAD_sf"/>
</dbReference>
<sequence length="232" mass="24339">MSRATRLVMWDVDHTLLAAGGVARLAYAPAFTAVTGVVWREMAHPAGRTDWDIAVETFAMHGIDDCEPHLDAFFTVFAAEFAARRELLAHQGRVLPGAREVLAALGTRPQVVQTLVTGNIRPVAVDKLAAFDLAAFVDFEIGGYGTDDVVRATLVRRSLERAAAKYGHAFAPSDVIVVGDTVYDVTAALANGVTAVAVATGGTSAEALAAAGAHVVLDDLSDVEAVVDLLAD</sequence>
<dbReference type="Gene3D" id="3.40.50.1000">
    <property type="entry name" value="HAD superfamily/HAD-like"/>
    <property type="match status" value="1"/>
</dbReference>
<proteinExistence type="predicted"/>
<dbReference type="PANTHER" id="PTHR43434:SF1">
    <property type="entry name" value="PHOSPHOGLYCOLATE PHOSPHATASE"/>
    <property type="match status" value="1"/>
</dbReference>
<dbReference type="Proteomes" id="UP000482800">
    <property type="component" value="Unassembled WGS sequence"/>
</dbReference>
<dbReference type="GO" id="GO:0008967">
    <property type="term" value="F:phosphoglycolate phosphatase activity"/>
    <property type="evidence" value="ECO:0007669"/>
    <property type="project" value="TreeGrafter"/>
</dbReference>
<dbReference type="InterPro" id="IPR023198">
    <property type="entry name" value="PGP-like_dom2"/>
</dbReference>
<reference evidence="1 2" key="1">
    <citation type="submission" date="2020-03" db="EMBL/GenBank/DDBJ databases">
        <title>Whole genome shotgun sequence of Phytohabitans houttuyneae NBRC 108639.</title>
        <authorList>
            <person name="Komaki H."/>
            <person name="Tamura T."/>
        </authorList>
    </citation>
    <scope>NUCLEOTIDE SEQUENCE [LARGE SCALE GENOMIC DNA]</scope>
    <source>
        <strain evidence="1 2">NBRC 108639</strain>
    </source>
</reference>
<organism evidence="1 2">
    <name type="scientific">Phytohabitans houttuyneae</name>
    <dbReference type="NCBI Taxonomy" id="1076126"/>
    <lineage>
        <taxon>Bacteria</taxon>
        <taxon>Bacillati</taxon>
        <taxon>Actinomycetota</taxon>
        <taxon>Actinomycetes</taxon>
        <taxon>Micromonosporales</taxon>
        <taxon>Micromonosporaceae</taxon>
    </lineage>
</organism>
<evidence type="ECO:0000313" key="2">
    <source>
        <dbReference type="Proteomes" id="UP000482800"/>
    </source>
</evidence>
<dbReference type="EMBL" id="BLPF01000004">
    <property type="protein sequence ID" value="GFJ85319.1"/>
    <property type="molecule type" value="Genomic_DNA"/>
</dbReference>
<dbReference type="SFLD" id="SFLDG01129">
    <property type="entry name" value="C1.5:_HAD__Beta-PGM__Phosphata"/>
    <property type="match status" value="1"/>
</dbReference>
<dbReference type="RefSeq" id="WP_246274646.1">
    <property type="nucleotide sequence ID" value="NZ_BAABGO010000025.1"/>
</dbReference>
<dbReference type="AlphaFoldDB" id="A0A6V8KSN8"/>
<comment type="caution">
    <text evidence="1">The sequence shown here is derived from an EMBL/GenBank/DDBJ whole genome shotgun (WGS) entry which is preliminary data.</text>
</comment>
<dbReference type="SFLD" id="SFLDS00003">
    <property type="entry name" value="Haloacid_Dehalogenase"/>
    <property type="match status" value="1"/>
</dbReference>
<dbReference type="PANTHER" id="PTHR43434">
    <property type="entry name" value="PHOSPHOGLYCOLATE PHOSPHATASE"/>
    <property type="match status" value="1"/>
</dbReference>
<dbReference type="Pfam" id="PF12710">
    <property type="entry name" value="HAD"/>
    <property type="match status" value="1"/>
</dbReference>
<dbReference type="InterPro" id="IPR036412">
    <property type="entry name" value="HAD-like_sf"/>
</dbReference>
<keyword evidence="2" id="KW-1185">Reference proteome</keyword>
<dbReference type="SUPFAM" id="SSF56784">
    <property type="entry name" value="HAD-like"/>
    <property type="match status" value="1"/>
</dbReference>